<dbReference type="RefSeq" id="WP_281245576.1">
    <property type="nucleotide sequence ID" value="NZ_FNCY01000006.1"/>
</dbReference>
<name>A0A1G8D8A7_9RHOO</name>
<reference evidence="1 2" key="1">
    <citation type="submission" date="2016-10" db="EMBL/GenBank/DDBJ databases">
        <authorList>
            <person name="de Groot N.N."/>
        </authorList>
    </citation>
    <scope>NUCLEOTIDE SEQUENCE [LARGE SCALE GENOMIC DNA]</scope>
    <source>
        <strain evidence="1 2">DSM 5885</strain>
    </source>
</reference>
<gene>
    <name evidence="1" type="ORF">SAMN05660652_01858</name>
</gene>
<dbReference type="GO" id="GO:0003677">
    <property type="term" value="F:DNA binding"/>
    <property type="evidence" value="ECO:0007669"/>
    <property type="project" value="InterPro"/>
</dbReference>
<dbReference type="InterPro" id="IPR010982">
    <property type="entry name" value="Lambda_DNA-bd_dom_sf"/>
</dbReference>
<dbReference type="CDD" id="cd00093">
    <property type="entry name" value="HTH_XRE"/>
    <property type="match status" value="1"/>
</dbReference>
<sequence length="160" mass="18287">MNRTDLQAIRQLLFFTQAEAARYVASSPEHPEGVTPDTWQAWETGTQPIPPHIVERITDLSEWRYGALAATADNIRIQIGEQAGTPDSVFVIWYDNLDDWLSLPGREPVMWRLQQSVCAGLREMYSIVKLVCFDADAYRQWRGDREDSESLRAEWASTVA</sequence>
<dbReference type="Gene3D" id="1.10.3100.10">
    <property type="entry name" value="Putative cytoplasmic protein"/>
    <property type="match status" value="1"/>
</dbReference>
<accession>A0A1G8D8A7</accession>
<dbReference type="SUPFAM" id="SSF47413">
    <property type="entry name" value="lambda repressor-like DNA-binding domains"/>
    <property type="match status" value="1"/>
</dbReference>
<dbReference type="AlphaFoldDB" id="A0A1G8D8A7"/>
<keyword evidence="2" id="KW-1185">Reference proteome</keyword>
<dbReference type="InterPro" id="IPR027910">
    <property type="entry name" value="YdiL_sf"/>
</dbReference>
<protein>
    <submittedName>
        <fullName evidence="1">Uncharacterized protein</fullName>
    </submittedName>
</protein>
<organism evidence="1 2">
    <name type="scientific">Propionivibrio dicarboxylicus</name>
    <dbReference type="NCBI Taxonomy" id="83767"/>
    <lineage>
        <taxon>Bacteria</taxon>
        <taxon>Pseudomonadati</taxon>
        <taxon>Pseudomonadota</taxon>
        <taxon>Betaproteobacteria</taxon>
        <taxon>Rhodocyclales</taxon>
        <taxon>Rhodocyclaceae</taxon>
        <taxon>Propionivibrio</taxon>
    </lineage>
</organism>
<dbReference type="EMBL" id="FNCY01000006">
    <property type="protein sequence ID" value="SDH53955.1"/>
    <property type="molecule type" value="Genomic_DNA"/>
</dbReference>
<evidence type="ECO:0000313" key="2">
    <source>
        <dbReference type="Proteomes" id="UP000198607"/>
    </source>
</evidence>
<dbReference type="InterPro" id="IPR001387">
    <property type="entry name" value="Cro/C1-type_HTH"/>
</dbReference>
<dbReference type="Proteomes" id="UP000198607">
    <property type="component" value="Unassembled WGS sequence"/>
</dbReference>
<proteinExistence type="predicted"/>
<dbReference type="InterPro" id="IPR015060">
    <property type="entry name" value="Aca2_YdiL-like"/>
</dbReference>
<dbReference type="Pfam" id="PF08965">
    <property type="entry name" value="Aca2_YdiL"/>
    <property type="match status" value="1"/>
</dbReference>
<evidence type="ECO:0000313" key="1">
    <source>
        <dbReference type="EMBL" id="SDH53955.1"/>
    </source>
</evidence>